<evidence type="ECO:0000313" key="2">
    <source>
        <dbReference type="EMBL" id="SDE75241.1"/>
    </source>
</evidence>
<dbReference type="STRING" id="641691.SAMN05421636_107121"/>
<keyword evidence="1" id="KW-0732">Signal</keyword>
<feature type="signal peptide" evidence="1">
    <location>
        <begin position="1"/>
        <end position="18"/>
    </location>
</feature>
<dbReference type="EMBL" id="FNAO01000007">
    <property type="protein sequence ID" value="SDE75241.1"/>
    <property type="molecule type" value="Genomic_DNA"/>
</dbReference>
<dbReference type="InterPro" id="IPR025667">
    <property type="entry name" value="SprB_repeat"/>
</dbReference>
<accession>A0A1G7FH73</accession>
<name>A0A1G7FH73_9FLAO</name>
<reference evidence="2 3" key="1">
    <citation type="submission" date="2016-10" db="EMBL/GenBank/DDBJ databases">
        <authorList>
            <person name="de Groot N.N."/>
        </authorList>
    </citation>
    <scope>NUCLEOTIDE SEQUENCE [LARGE SCALE GENOMIC DNA]</scope>
    <source>
        <strain evidence="2 3">DSM 23421</strain>
    </source>
</reference>
<dbReference type="InterPro" id="IPR026341">
    <property type="entry name" value="T9SS_type_B"/>
</dbReference>
<dbReference type="Pfam" id="PF13585">
    <property type="entry name" value="CHU_C"/>
    <property type="match status" value="1"/>
</dbReference>
<feature type="chain" id="PRO_5011792555" evidence="1">
    <location>
        <begin position="19"/>
        <end position="2836"/>
    </location>
</feature>
<evidence type="ECO:0000256" key="1">
    <source>
        <dbReference type="SAM" id="SignalP"/>
    </source>
</evidence>
<evidence type="ECO:0000313" key="3">
    <source>
        <dbReference type="Proteomes" id="UP000199109"/>
    </source>
</evidence>
<dbReference type="Pfam" id="PF13573">
    <property type="entry name" value="SprB"/>
    <property type="match status" value="1"/>
</dbReference>
<sequence>MYALILLIFSAVGTTAIANTKVHAIFTEVASVIKEVASPEMKETAKAVPELKETTVTKSAADISAAAPMFATIILGADDVVTCSNDGATVARFNLCGDSDDRTISLSGASGPISWQKLGGSCSPDINQNCPNTTGSCYTTVGTGSTFNLDASGISATTGGEFRVVANGQPYYFKVKKSTITQSFVKNDFVCGVPGRIQITGLSSAYEFSIDNGGGFGPWQGPIFNNLMPNTYIVKARLRNTANTCEYPYAPILIEQQDIAIDVTFTDAQCSGETGTVTVTAGNVPGPFKYTLLDDTGTAQEFTAFIPDNPYTFSAVGFGTYTVQVETTQCTGDPLAGIDPPRQDRDTSNNPIIIGAGVSALDARAEPNNSFSTACGISSVDITVYTSGGTAPYTYIVNGAGPSSPNYAASRVETVNSPGTYEFLITDANGCTITASANVAELTPPDITVAGVDGTCTNGGARLEFSIIDAKGYDLQFRAAPGDPWSNNLILTVTAGAYNSIEVQYESGAFSCILAMPNTVAVTEVGTITGDAIKNFDVSCNLGGGTTGGEIEFTGPFTGGSGTGYQFSLDGTNFSATTLYSGLSAGVYNPVIIDDSGCRRVLTAITITGVTPPTNLDFAQSNINCGLGSSDVQLTPTSTNTISTYEIVSPITASNGTGLFTGLNTGTTYTFRITDDRNCSYTETFTPVTISSIRARVKSGGDLRVCTGATDGSGTYLIDGFGNNYTYNINGGPESAPQNDAEVDLPPSGAGTYVITVTDADTGCTDTASFDIVEPGAPIDLTGTVRDMSCANGNSGRVIGNATGGWGAYRYTLTYPNASTVGPRSNRTFNNLTAAGNYRLSVVDAEGCTDTFDFTLTQIDAPAIALDAAASDYCFVPGTGATVGVTSTAGSALLATHQYRINGGSLQGSPVFTGLTPGNYTIEVVDGNNCRDAVNVTVRPQLRVNTSIDTDIPCGGSPGQIRVSITGGYLASAAPKDYQVSDDNGATYGIAQPLIANSFLYPVTTGATYVFRVTDNEGCEAFSSPLVVDPAQQIAAAAVDVKDVSCARTDNGIVTIRPDATSGIPPYEVSFDGGAFTSQTVYSNLTVGTYPFVVRDARGCETPAADAVVGTDNTPAPDATVSELSATCSPGGAVSGGIRIDNVTNGSENFSFRIEDSTGTIVVQEDDIARADIIPYDITDSALIPGMYTVITLDANGCRDIDIVEITQSEVTVTPLPVPSPSCTILGFSETVDIVGGTGPFLIRLENDPAAPVSPNVSPRRHTFNGLQFGVTYTVEVTDTFTGCIYLDEIPPVSGPSLLAVTATSTPGACNITNRNGEITYEVTGFNPGTDNLRIELMDNEDGSLTLIETVTPVSDPYSNTYGALAGDYQIIVTNLTDNCSNATAVLIDENLPAIDILAEEAANCNAAGQITVQGRGGDGGPYEFAYLNQGAPEPSVADPAWTTETTFVAIAGNYDIYVRDGSGCTSFDIATVIQLDPDLVPPTVDVVNQCIVTATAFDITVSMPLTVNTPRFTLAGDTQLGTDIGNGVYEFTYQVASPGSYVVDVTDANGCTSQATAEVYEFLSAFGDFSTMPTCNAADGTITMNVIGGSNDFDYQLQDSSGTTDIGAPITGTRLDGIITGVAPGTYKVEVTDNETGCVFVGDVQLIAAIPPVINTEDHQDITCHDVNDGTINITLQSGTDVDTPIEFILRNVPSASEVTRNNAGSFDSLGEGDYQVEVLTARGCSVLSSIITIDNPADFIITANAPDFTCEPAANRFSSTLITVTVDGTNPGTVGGGYQYSIEGFTNYQTANTFEIVDDGTPRNITVYAIDGNGCQTTFDLPTINLPLDVVPTLNVIAPLNCANPEEVEISVTGTADFTVITTGPVTTSVADVSVIGGSIATVSLPDAGDYFFVVRDDSPGGCSYPLPVHSVEIPINPTVTITPANPVICAMPGNDGALFIEVSDYVGTYDYRVYEASDVGKTTIIATGNFDTGNFPDVNGDAARITGLPGGNYFVEVVATDVPFCSSDSGVATIRVPNGQLDVTAIEIGNVTCSDNLGTISATGSGGWDTDPYEYRLLQNGVEIVPFGTVNIFNNLSSGDDYQVEIRDFEGCTDIFDIDLPSIPAINAGIREPQNLVCPGGNNAVLEAFNMTTGNPGAEGGVSGAGYKYQLIYLDSDMTGMPTPSGLDERDRSGLQDSPTFTGTSGGVISAGWYAIEITSSFNCNFVTPPYEVIPPPPVRPRLVQTQVPGCGGRGEMELAIENPDPDPSVVYEYVLVENGVQIGVYADMAGTSFRFPGDAGITYQVDVRKKNLSNVCTAVRSNGITMTDASGITLLPNAPGDISCASENDGRIESFTNGGVGNEEFRLYIGDPVDAFSPDSGARLIRTQDFGTFEGLDEQSNAYYIAVTSGVTCSDIFGPISILRPDPIVFTSTETPVSCTGESDGSITLEVTSGGEGLIQFAIAPNFNEFFTDVTNPGVYTFEDLAAGDYEILIQDENGCFEKDLITVIEPAQLMVADVATNPETCISAADGSAQLTVTGGTPFVDPITLAPYYETKLMGPGSDGSEVFERNDNLFFDNLAGGVSYLVFIQDANRCETFVEVPIEIGVDLTAEPILQYGCEGIFPNSTTRVELQDTSRISEILFALDPIDPSDAITALATDERAWGDLPVGNHIVYIYHENGCTNTVEFEIDAYEPLTLDAQKTGPNELTAIAAGGFGGYEYFFNGQSYGSEGIYTTTDSGTVEVRVVDERGCVVVASIPFEFTGMLEIPNFFSPNGDNENDFWSPKNREFFPNIEVIIYDRYGRVVAELNQVSEWDGLYDGKELPSGDYWYVVNQNDKRSTRYVGHFTLYR</sequence>
<dbReference type="NCBIfam" id="TIGR04131">
    <property type="entry name" value="Bac_Flav_CTERM"/>
    <property type="match status" value="1"/>
</dbReference>
<keyword evidence="3" id="KW-1185">Reference proteome</keyword>
<dbReference type="Proteomes" id="UP000199109">
    <property type="component" value="Unassembled WGS sequence"/>
</dbReference>
<gene>
    <name evidence="2" type="ORF">SAMN05421636_107121</name>
</gene>
<organism evidence="2 3">
    <name type="scientific">Pricia antarctica</name>
    <dbReference type="NCBI Taxonomy" id="641691"/>
    <lineage>
        <taxon>Bacteria</taxon>
        <taxon>Pseudomonadati</taxon>
        <taxon>Bacteroidota</taxon>
        <taxon>Flavobacteriia</taxon>
        <taxon>Flavobacteriales</taxon>
        <taxon>Flavobacteriaceae</taxon>
        <taxon>Pricia</taxon>
    </lineage>
</organism>
<proteinExistence type="predicted"/>
<protein>
    <submittedName>
        <fullName evidence="2">Gliding motility-associated C-terminal domain-containing protein</fullName>
    </submittedName>
</protein>